<comment type="caution">
    <text evidence="1">The sequence shown here is derived from an EMBL/GenBank/DDBJ whole genome shotgun (WGS) entry which is preliminary data.</text>
</comment>
<evidence type="ECO:0000313" key="1">
    <source>
        <dbReference type="EMBL" id="OGM57216.1"/>
    </source>
</evidence>
<dbReference type="EMBL" id="MGHA01000066">
    <property type="protein sequence ID" value="OGM57216.1"/>
    <property type="molecule type" value="Genomic_DNA"/>
</dbReference>
<dbReference type="Proteomes" id="UP000177501">
    <property type="component" value="Unassembled WGS sequence"/>
</dbReference>
<dbReference type="AlphaFoldDB" id="A0A1F8AZS0"/>
<name>A0A1F8AZS0_9BACT</name>
<dbReference type="STRING" id="1802514.A2955_00950"/>
<gene>
    <name evidence="1" type="ORF">A2955_00950</name>
</gene>
<evidence type="ECO:0000313" key="2">
    <source>
        <dbReference type="Proteomes" id="UP000177501"/>
    </source>
</evidence>
<organism evidence="1 2">
    <name type="scientific">Candidatus Woesebacteria bacterium RIFCSPLOWO2_01_FULL_37_19</name>
    <dbReference type="NCBI Taxonomy" id="1802514"/>
    <lineage>
        <taxon>Bacteria</taxon>
        <taxon>Candidatus Woeseibacteriota</taxon>
    </lineage>
</organism>
<reference evidence="1 2" key="1">
    <citation type="journal article" date="2016" name="Nat. Commun.">
        <title>Thousands of microbial genomes shed light on interconnected biogeochemical processes in an aquifer system.</title>
        <authorList>
            <person name="Anantharaman K."/>
            <person name="Brown C.T."/>
            <person name="Hug L.A."/>
            <person name="Sharon I."/>
            <person name="Castelle C.J."/>
            <person name="Probst A.J."/>
            <person name="Thomas B.C."/>
            <person name="Singh A."/>
            <person name="Wilkins M.J."/>
            <person name="Karaoz U."/>
            <person name="Brodie E.L."/>
            <person name="Williams K.H."/>
            <person name="Hubbard S.S."/>
            <person name="Banfield J.F."/>
        </authorList>
    </citation>
    <scope>NUCLEOTIDE SEQUENCE [LARGE SCALE GENOMIC DNA]</scope>
</reference>
<protein>
    <submittedName>
        <fullName evidence="1">Uncharacterized protein</fullName>
    </submittedName>
</protein>
<sequence>MKSSLGALHRKEVIRMWKKVKTVSGKKRKIFLPAMLAFSIFVIGILATNVSAQDVSNYPPIVQKIADKFNLNVTEVQQVFDQDRDERRADRYAQFAEDLNDLVTEGKLTETQKEAILDKHEEMQDKMEEFKTLSHEERHEKMQALREEFKSWAESQGIDLSVIGPFGHGFMRGFHKGYMMAP</sequence>
<proteinExistence type="predicted"/>
<accession>A0A1F8AZS0</accession>